<dbReference type="PROSITE" id="PS50005">
    <property type="entry name" value="TPR"/>
    <property type="match status" value="3"/>
</dbReference>
<dbReference type="InterPro" id="IPR013105">
    <property type="entry name" value="TPR_2"/>
</dbReference>
<dbReference type="InterPro" id="IPR011990">
    <property type="entry name" value="TPR-like_helical_dom_sf"/>
</dbReference>
<feature type="repeat" description="TPR" evidence="3">
    <location>
        <begin position="185"/>
        <end position="218"/>
    </location>
</feature>
<dbReference type="SMART" id="SM00028">
    <property type="entry name" value="TPR"/>
    <property type="match status" value="6"/>
</dbReference>
<keyword evidence="1" id="KW-0677">Repeat</keyword>
<dbReference type="InterPro" id="IPR019734">
    <property type="entry name" value="TPR_rpt"/>
</dbReference>
<sequence>WLPRPRAAAAAVATIALSAALLAGLVWRAPATLLFSPAVSMRDGMAALHEFDRDGSLEQAIRHFNAILAREPRHAGATAGLALAYALRYTSDGRDPVWLQRADASAQQALQLDDQLALAHTALAWVREYQGRMEEARQATEQALRLDPRNLYALFANADRLIRQQRDAQAEQAIALGASLYPADRFFADLQGKLHFQRGDYAAAEQAFRRSIALQPDAVFAYANLSAALLQLNRQDEALQVLQQGLQVRPNSRLYGNLGTVLFARGDYPGATRNFELAVSAGKGSPNQYLNWANLGDALRWMPGREDEARRAYRTAVDLLAPLLAHAPGDLQYQSRMGLYQARLGQAAEARAWTARAVAAGPQRPDVHFRAAIVHELLGDRSAALAALKQAARLGYPAHLIASEPDLMALRRDPLYHNKE</sequence>
<reference evidence="4 5" key="1">
    <citation type="submission" date="2019-11" db="EMBL/GenBank/DDBJ databases">
        <title>Type strains purchased from KCTC, JCM and DSMZ.</title>
        <authorList>
            <person name="Lu H."/>
        </authorList>
    </citation>
    <scope>NUCLEOTIDE SEQUENCE [LARGE SCALE GENOMIC DNA]</scope>
    <source>
        <strain evidence="4 5">KCTC 42409</strain>
    </source>
</reference>
<evidence type="ECO:0000256" key="2">
    <source>
        <dbReference type="ARBA" id="ARBA00022803"/>
    </source>
</evidence>
<dbReference type="Gene3D" id="1.25.40.10">
    <property type="entry name" value="Tetratricopeptide repeat domain"/>
    <property type="match status" value="3"/>
</dbReference>
<comment type="caution">
    <text evidence="4">The sequence shown here is derived from an EMBL/GenBank/DDBJ whole genome shotgun (WGS) entry which is preliminary data.</text>
</comment>
<dbReference type="SUPFAM" id="SSF48452">
    <property type="entry name" value="TPR-like"/>
    <property type="match status" value="1"/>
</dbReference>
<keyword evidence="5" id="KW-1185">Reference proteome</keyword>
<evidence type="ECO:0000256" key="3">
    <source>
        <dbReference type="PROSITE-ProRule" id="PRU00339"/>
    </source>
</evidence>
<proteinExistence type="predicted"/>
<feature type="repeat" description="TPR" evidence="3">
    <location>
        <begin position="117"/>
        <end position="150"/>
    </location>
</feature>
<dbReference type="RefSeq" id="WP_155442679.1">
    <property type="nucleotide sequence ID" value="NZ_WNLA01000063.1"/>
</dbReference>
<keyword evidence="2 3" id="KW-0802">TPR repeat</keyword>
<feature type="repeat" description="TPR" evidence="3">
    <location>
        <begin position="219"/>
        <end position="252"/>
    </location>
</feature>
<dbReference type="AlphaFoldDB" id="A0A6L6QAY8"/>
<protein>
    <submittedName>
        <fullName evidence="4">Tetratricopeptide repeat protein</fullName>
    </submittedName>
</protein>
<evidence type="ECO:0000256" key="1">
    <source>
        <dbReference type="ARBA" id="ARBA00022737"/>
    </source>
</evidence>
<gene>
    <name evidence="4" type="ORF">GM668_30185</name>
</gene>
<dbReference type="PANTHER" id="PTHR12558">
    <property type="entry name" value="CELL DIVISION CYCLE 16,23,27"/>
    <property type="match status" value="1"/>
</dbReference>
<evidence type="ECO:0000313" key="5">
    <source>
        <dbReference type="Proteomes" id="UP000484015"/>
    </source>
</evidence>
<feature type="non-terminal residue" evidence="4">
    <location>
        <position position="1"/>
    </location>
</feature>
<dbReference type="Pfam" id="PF07719">
    <property type="entry name" value="TPR_2"/>
    <property type="match status" value="1"/>
</dbReference>
<dbReference type="EMBL" id="WNLA01000063">
    <property type="protein sequence ID" value="MTW06351.1"/>
    <property type="molecule type" value="Genomic_DNA"/>
</dbReference>
<dbReference type="Pfam" id="PF14559">
    <property type="entry name" value="TPR_19"/>
    <property type="match status" value="1"/>
</dbReference>
<evidence type="ECO:0000313" key="4">
    <source>
        <dbReference type="EMBL" id="MTW06351.1"/>
    </source>
</evidence>
<dbReference type="OrthoDB" id="9791419at2"/>
<accession>A0A6L6QAY8</accession>
<dbReference type="Proteomes" id="UP000484015">
    <property type="component" value="Unassembled WGS sequence"/>
</dbReference>
<dbReference type="PANTHER" id="PTHR12558:SF13">
    <property type="entry name" value="CELL DIVISION CYCLE PROTEIN 27 HOMOLOG"/>
    <property type="match status" value="1"/>
</dbReference>
<name>A0A6L6QAY8_9BURK</name>
<organism evidence="4 5">
    <name type="scientific">Pseudoduganella ginsengisoli</name>
    <dbReference type="NCBI Taxonomy" id="1462440"/>
    <lineage>
        <taxon>Bacteria</taxon>
        <taxon>Pseudomonadati</taxon>
        <taxon>Pseudomonadota</taxon>
        <taxon>Betaproteobacteria</taxon>
        <taxon>Burkholderiales</taxon>
        <taxon>Oxalobacteraceae</taxon>
        <taxon>Telluria group</taxon>
        <taxon>Pseudoduganella</taxon>
    </lineage>
</organism>